<protein>
    <submittedName>
        <fullName evidence="1">Uncharacterized protein</fullName>
    </submittedName>
</protein>
<proteinExistence type="predicted"/>
<accession>A0A0A9E1S9</accession>
<reference evidence="1" key="1">
    <citation type="submission" date="2014-09" db="EMBL/GenBank/DDBJ databases">
        <authorList>
            <person name="Magalhaes I.L.F."/>
            <person name="Oliveira U."/>
            <person name="Santos F.R."/>
            <person name="Vidigal T.H.D.A."/>
            <person name="Brescovit A.D."/>
            <person name="Santos A.J."/>
        </authorList>
    </citation>
    <scope>NUCLEOTIDE SEQUENCE</scope>
    <source>
        <tissue evidence="1">Shoot tissue taken approximately 20 cm above the soil surface</tissue>
    </source>
</reference>
<dbReference type="EMBL" id="GBRH01204932">
    <property type="protein sequence ID" value="JAD92963.1"/>
    <property type="molecule type" value="Transcribed_RNA"/>
</dbReference>
<organism evidence="1">
    <name type="scientific">Arundo donax</name>
    <name type="common">Giant reed</name>
    <name type="synonym">Donax arundinaceus</name>
    <dbReference type="NCBI Taxonomy" id="35708"/>
    <lineage>
        <taxon>Eukaryota</taxon>
        <taxon>Viridiplantae</taxon>
        <taxon>Streptophyta</taxon>
        <taxon>Embryophyta</taxon>
        <taxon>Tracheophyta</taxon>
        <taxon>Spermatophyta</taxon>
        <taxon>Magnoliopsida</taxon>
        <taxon>Liliopsida</taxon>
        <taxon>Poales</taxon>
        <taxon>Poaceae</taxon>
        <taxon>PACMAD clade</taxon>
        <taxon>Arundinoideae</taxon>
        <taxon>Arundineae</taxon>
        <taxon>Arundo</taxon>
    </lineage>
</organism>
<reference evidence="1" key="2">
    <citation type="journal article" date="2015" name="Data Brief">
        <title>Shoot transcriptome of the giant reed, Arundo donax.</title>
        <authorList>
            <person name="Barrero R.A."/>
            <person name="Guerrero F.D."/>
            <person name="Moolhuijzen P."/>
            <person name="Goolsby J.A."/>
            <person name="Tidwell J."/>
            <person name="Bellgard S.E."/>
            <person name="Bellgard M.I."/>
        </authorList>
    </citation>
    <scope>NUCLEOTIDE SEQUENCE</scope>
    <source>
        <tissue evidence="1">Shoot tissue taken approximately 20 cm above the soil surface</tissue>
    </source>
</reference>
<sequence>MGPRSPTNQLS</sequence>
<evidence type="ECO:0000313" key="1">
    <source>
        <dbReference type="EMBL" id="JAD92963.1"/>
    </source>
</evidence>
<name>A0A0A9E1S9_ARUDO</name>